<gene>
    <name evidence="3" type="ORF">G3569_15510</name>
</gene>
<dbReference type="InterPro" id="IPR036895">
    <property type="entry name" value="Uracil-DNA_glycosylase-like_sf"/>
</dbReference>
<dbReference type="Proteomes" id="UP000479132">
    <property type="component" value="Unassembled WGS sequence"/>
</dbReference>
<comment type="caution">
    <text evidence="3">The sequence shown here is derived from an EMBL/GenBank/DDBJ whole genome shotgun (WGS) entry which is preliminary data.</text>
</comment>
<dbReference type="AlphaFoldDB" id="A0A6M1T8J5"/>
<dbReference type="RefSeq" id="WP_165270842.1">
    <property type="nucleotide sequence ID" value="NZ_JAALLS010000024.1"/>
</dbReference>
<evidence type="ECO:0000313" key="3">
    <source>
        <dbReference type="EMBL" id="NGP89765.1"/>
    </source>
</evidence>
<dbReference type="Gene3D" id="3.40.470.10">
    <property type="entry name" value="Uracil-DNA glycosylase-like domain"/>
    <property type="match status" value="1"/>
</dbReference>
<evidence type="ECO:0000313" key="4">
    <source>
        <dbReference type="Proteomes" id="UP000479132"/>
    </source>
</evidence>
<evidence type="ECO:0000256" key="1">
    <source>
        <dbReference type="SAM" id="MobiDB-lite"/>
    </source>
</evidence>
<protein>
    <submittedName>
        <fullName evidence="3">Uracil-DNA glycosylase</fullName>
    </submittedName>
</protein>
<sequence>MSSIDSLFDLLADTPSGAFFNPWYQTDPHHDLNEQGPDIRKKQLRTYLEERLDSAKYLFIAEALGYQGGHFTGIAMTSERILLGHHEPVHGIPADGAFTSIEPQRTSKPEVKEKGMSEPTATIMWKALYQLGIDPYETVLWNALPWHPYDEDDGLLSNRTPTDSELEKGYPSLRAFLELFPDGQLIAVGRKCEQSLDAFGIDSYTPVRHPANGGAPKFRRQMKNLIRNEE</sequence>
<organism evidence="3 4">
    <name type="scientific">Fodinibius halophilus</name>
    <dbReference type="NCBI Taxonomy" id="1736908"/>
    <lineage>
        <taxon>Bacteria</taxon>
        <taxon>Pseudomonadati</taxon>
        <taxon>Balneolota</taxon>
        <taxon>Balneolia</taxon>
        <taxon>Balneolales</taxon>
        <taxon>Balneolaceae</taxon>
        <taxon>Fodinibius</taxon>
    </lineage>
</organism>
<dbReference type="InterPro" id="IPR005122">
    <property type="entry name" value="Uracil-DNA_glycosylase-like"/>
</dbReference>
<dbReference type="CDD" id="cd10035">
    <property type="entry name" value="UDG_like"/>
    <property type="match status" value="1"/>
</dbReference>
<evidence type="ECO:0000259" key="2">
    <source>
        <dbReference type="Pfam" id="PF03167"/>
    </source>
</evidence>
<accession>A0A6M1T8J5</accession>
<reference evidence="3 4" key="1">
    <citation type="submission" date="2020-02" db="EMBL/GenBank/DDBJ databases">
        <title>Aliifodinibius halophilus 2W32, complete genome.</title>
        <authorList>
            <person name="Li Y."/>
            <person name="Wu S."/>
        </authorList>
    </citation>
    <scope>NUCLEOTIDE SEQUENCE [LARGE SCALE GENOMIC DNA]</scope>
    <source>
        <strain evidence="3 4">2W32</strain>
    </source>
</reference>
<dbReference type="SUPFAM" id="SSF52141">
    <property type="entry name" value="Uracil-DNA glycosylase-like"/>
    <property type="match status" value="1"/>
</dbReference>
<proteinExistence type="predicted"/>
<name>A0A6M1T8J5_9BACT</name>
<feature type="region of interest" description="Disordered" evidence="1">
    <location>
        <begin position="94"/>
        <end position="115"/>
    </location>
</feature>
<feature type="domain" description="Uracil-DNA glycosylase-like" evidence="2">
    <location>
        <begin position="120"/>
        <end position="212"/>
    </location>
</feature>
<feature type="compositionally biased region" description="Basic and acidic residues" evidence="1">
    <location>
        <begin position="105"/>
        <end position="115"/>
    </location>
</feature>
<keyword evidence="4" id="KW-1185">Reference proteome</keyword>
<dbReference type="EMBL" id="JAALLS010000024">
    <property type="protein sequence ID" value="NGP89765.1"/>
    <property type="molecule type" value="Genomic_DNA"/>
</dbReference>
<dbReference type="Pfam" id="PF03167">
    <property type="entry name" value="UDG"/>
    <property type="match status" value="1"/>
</dbReference>